<gene>
    <name evidence="1" type="ORF">OCBIM_22027917mg</name>
</gene>
<protein>
    <submittedName>
        <fullName evidence="1">Uncharacterized protein</fullName>
    </submittedName>
</protein>
<accession>A0A0L8GUW2</accession>
<organism evidence="1">
    <name type="scientific">Octopus bimaculoides</name>
    <name type="common">California two-spotted octopus</name>
    <dbReference type="NCBI Taxonomy" id="37653"/>
    <lineage>
        <taxon>Eukaryota</taxon>
        <taxon>Metazoa</taxon>
        <taxon>Spiralia</taxon>
        <taxon>Lophotrochozoa</taxon>
        <taxon>Mollusca</taxon>
        <taxon>Cephalopoda</taxon>
        <taxon>Coleoidea</taxon>
        <taxon>Octopodiformes</taxon>
        <taxon>Octopoda</taxon>
        <taxon>Incirrata</taxon>
        <taxon>Octopodidae</taxon>
        <taxon>Octopus</taxon>
    </lineage>
</organism>
<proteinExistence type="predicted"/>
<evidence type="ECO:0000313" key="1">
    <source>
        <dbReference type="EMBL" id="KOF80405.1"/>
    </source>
</evidence>
<name>A0A0L8GUW2_OCTBM</name>
<dbReference type="EMBL" id="KQ420404">
    <property type="protein sequence ID" value="KOF80405.1"/>
    <property type="molecule type" value="Genomic_DNA"/>
</dbReference>
<dbReference type="AlphaFoldDB" id="A0A0L8GUW2"/>
<sequence>MYEVCTKNHHPECLAFYIYLYRLLCIDPKPLESRASPCFMSSYNILLIHILLMLMCCN</sequence>
<reference evidence="1" key="1">
    <citation type="submission" date="2015-07" db="EMBL/GenBank/DDBJ databases">
        <title>MeaNS - Measles Nucleotide Surveillance Program.</title>
        <authorList>
            <person name="Tran T."/>
            <person name="Druce J."/>
        </authorList>
    </citation>
    <scope>NUCLEOTIDE SEQUENCE</scope>
    <source>
        <strain evidence="1">UCB-OBI-ISO-001</strain>
        <tissue evidence="1">Gonad</tissue>
    </source>
</reference>